<dbReference type="Gene3D" id="3.60.21.10">
    <property type="match status" value="1"/>
</dbReference>
<protein>
    <submittedName>
        <fullName evidence="3">Uncharacterized protein</fullName>
    </submittedName>
</protein>
<sequence>MENVYVIAEKPSIRRTLVIQVALCLALYAAFHIGTPQLPSSGAIQLARRPADLFFVSVRGGVRTPREQSQLLQQMGKVAKTYKAKFVVDISELGEHDPLLQNATLHFPSEIPWYATTVSGDQMTGNFVKTIKLPYEQTLDIISVDTRSLQEVLFPQEQLNKTGDDILNWLQRILATSNSNWRIVIGFDPLIVYDEEEGTGIIKFNKPLHNIFLESGVDAYLSKQGSAGYFYHNEGITYMENPGPSDNLDRSLPINVNPDVFSEMRNGFLLHRVSPLEIESSFIDSTEIQHKRKKGKLFYFQLEEDQKHQMLSLSETYLKRGSSERKPGDSSAASRSARPLCPLPWGSA</sequence>
<feature type="region of interest" description="Disordered" evidence="1">
    <location>
        <begin position="318"/>
        <end position="348"/>
    </location>
</feature>
<dbReference type="PANTHER" id="PTHR32254:SF5">
    <property type="entry name" value="CALCINEURIN-LIKE METALLO-PHOSPHOESTERASE SUPERFAMILY PROTEIN"/>
    <property type="match status" value="1"/>
</dbReference>
<reference evidence="3 4" key="1">
    <citation type="submission" date="2023-10" db="EMBL/GenBank/DDBJ databases">
        <title>Chromosome-scale genome assembly provides insights into flower coloration mechanisms of Canna indica.</title>
        <authorList>
            <person name="Li C."/>
        </authorList>
    </citation>
    <scope>NUCLEOTIDE SEQUENCE [LARGE SCALE GENOMIC DNA]</scope>
    <source>
        <tissue evidence="3">Flower</tissue>
    </source>
</reference>
<keyword evidence="2" id="KW-0812">Transmembrane</keyword>
<feature type="compositionally biased region" description="Basic and acidic residues" evidence="1">
    <location>
        <begin position="318"/>
        <end position="328"/>
    </location>
</feature>
<accession>A0AAQ3L550</accession>
<dbReference type="AlphaFoldDB" id="A0AAQ3L550"/>
<evidence type="ECO:0000313" key="4">
    <source>
        <dbReference type="Proteomes" id="UP001327560"/>
    </source>
</evidence>
<proteinExistence type="predicted"/>
<dbReference type="EMBL" id="CP136898">
    <property type="protein sequence ID" value="WOL19387.1"/>
    <property type="molecule type" value="Genomic_DNA"/>
</dbReference>
<evidence type="ECO:0000313" key="3">
    <source>
        <dbReference type="EMBL" id="WOL19387.1"/>
    </source>
</evidence>
<organism evidence="3 4">
    <name type="scientific">Canna indica</name>
    <name type="common">Indian-shot</name>
    <dbReference type="NCBI Taxonomy" id="4628"/>
    <lineage>
        <taxon>Eukaryota</taxon>
        <taxon>Viridiplantae</taxon>
        <taxon>Streptophyta</taxon>
        <taxon>Embryophyta</taxon>
        <taxon>Tracheophyta</taxon>
        <taxon>Spermatophyta</taxon>
        <taxon>Magnoliopsida</taxon>
        <taxon>Liliopsida</taxon>
        <taxon>Zingiberales</taxon>
        <taxon>Cannaceae</taxon>
        <taxon>Canna</taxon>
    </lineage>
</organism>
<evidence type="ECO:0000256" key="1">
    <source>
        <dbReference type="SAM" id="MobiDB-lite"/>
    </source>
</evidence>
<dbReference type="SUPFAM" id="SSF56300">
    <property type="entry name" value="Metallo-dependent phosphatases"/>
    <property type="match status" value="1"/>
</dbReference>
<keyword evidence="4" id="KW-1185">Reference proteome</keyword>
<dbReference type="Proteomes" id="UP001327560">
    <property type="component" value="Chromosome 9"/>
</dbReference>
<name>A0AAQ3L550_9LILI</name>
<keyword evidence="2" id="KW-1133">Transmembrane helix</keyword>
<gene>
    <name evidence="3" type="ORF">Cni_G28185</name>
</gene>
<keyword evidence="2" id="KW-0472">Membrane</keyword>
<dbReference type="PANTHER" id="PTHR32254">
    <property type="entry name" value="EXPRESSED PROTEIN"/>
    <property type="match status" value="1"/>
</dbReference>
<evidence type="ECO:0000256" key="2">
    <source>
        <dbReference type="SAM" id="Phobius"/>
    </source>
</evidence>
<dbReference type="InterPro" id="IPR029052">
    <property type="entry name" value="Metallo-depent_PP-like"/>
</dbReference>
<feature type="transmembrane region" description="Helical" evidence="2">
    <location>
        <begin position="12"/>
        <end position="31"/>
    </location>
</feature>